<reference evidence="1 2" key="1">
    <citation type="submission" date="2019-03" db="EMBL/GenBank/DDBJ databases">
        <title>Comparative insights into the high quality Complete genome sequence of highly metal resistant Cupriavidus metallidurans strain BS1 isolated from a gold-copper mine.</title>
        <authorList>
            <person name="Mazhar H.S."/>
            <person name="Rensing C."/>
        </authorList>
    </citation>
    <scope>NUCLEOTIDE SEQUENCE [LARGE SCALE GENOMIC DNA]</scope>
    <source>
        <strain evidence="1 2">BS1</strain>
        <plasmid evidence="1 2">p1</plasmid>
    </source>
</reference>
<accession>A0A2L0XD52</accession>
<dbReference type="Proteomes" id="UP000253772">
    <property type="component" value="Plasmid p1"/>
</dbReference>
<evidence type="ECO:0000313" key="1">
    <source>
        <dbReference type="EMBL" id="QBP14516.1"/>
    </source>
</evidence>
<keyword evidence="1" id="KW-0614">Plasmid</keyword>
<proteinExistence type="predicted"/>
<dbReference type="InterPro" id="IPR013976">
    <property type="entry name" value="HDOD"/>
</dbReference>
<organism evidence="1 2">
    <name type="scientific">Cupriavidus metallidurans</name>
    <dbReference type="NCBI Taxonomy" id="119219"/>
    <lineage>
        <taxon>Bacteria</taxon>
        <taxon>Pseudomonadati</taxon>
        <taxon>Pseudomonadota</taxon>
        <taxon>Betaproteobacteria</taxon>
        <taxon>Burkholderiales</taxon>
        <taxon>Burkholderiaceae</taxon>
        <taxon>Cupriavidus</taxon>
    </lineage>
</organism>
<dbReference type="InterPro" id="IPR052340">
    <property type="entry name" value="RNase_Y/CdgJ"/>
</dbReference>
<dbReference type="PROSITE" id="PS51833">
    <property type="entry name" value="HDOD"/>
    <property type="match status" value="1"/>
</dbReference>
<dbReference type="RefSeq" id="WP_017514575.1">
    <property type="nucleotide sequence ID" value="NZ_CP026546.1"/>
</dbReference>
<dbReference type="Pfam" id="PF08668">
    <property type="entry name" value="HDOD"/>
    <property type="match status" value="1"/>
</dbReference>
<name>A0A2L0XD52_9BURK</name>
<dbReference type="SUPFAM" id="SSF109604">
    <property type="entry name" value="HD-domain/PDEase-like"/>
    <property type="match status" value="1"/>
</dbReference>
<dbReference type="AlphaFoldDB" id="A0A2L0XD52"/>
<protein>
    <submittedName>
        <fullName evidence="1">HDOD domain-containing protein</fullName>
    </submittedName>
</protein>
<dbReference type="PANTHER" id="PTHR33525">
    <property type="match status" value="1"/>
</dbReference>
<geneLocation type="plasmid" evidence="1">
    <name>p1</name>
</geneLocation>
<gene>
    <name evidence="1" type="ORF">DDF84_032970</name>
</gene>
<dbReference type="Gene3D" id="1.10.3210.10">
    <property type="entry name" value="Hypothetical protein af1432"/>
    <property type="match status" value="1"/>
</dbReference>
<sequence>MMPLNKVFDQTVKLPTIPQVVYDLVEMTRYEKTDLSDIIDLVRRDQTIAAKVIRVANSSFYGESGRIASVERAVNLVGLQTLRTTVITSGVMSAFPQVAGISMGNYWRHGLTSAYMGAEIAGTLGVDAEEAFTAGLMQGLGVLLIQLRLPAEAKQIGTLVHPLDLAKRVSVEREILGFSHNDVTAELLLRWRFPQSVRTAIADFPEPDRAAILGKILRASSEYSWYTLSGVREELIMASLDSKLASALGLSQERLERLRGPVRDAVDAIVISS</sequence>
<dbReference type="OrthoDB" id="9770715at2"/>
<evidence type="ECO:0000313" key="2">
    <source>
        <dbReference type="Proteomes" id="UP000253772"/>
    </source>
</evidence>
<dbReference type="GeneID" id="60825062"/>
<dbReference type="EMBL" id="CP037902">
    <property type="protein sequence ID" value="QBP14516.1"/>
    <property type="molecule type" value="Genomic_DNA"/>
</dbReference>
<dbReference type="PANTHER" id="PTHR33525:SF6">
    <property type="entry name" value="HDOD DOMAIN-CONTAINING PROTEIN"/>
    <property type="match status" value="1"/>
</dbReference>